<dbReference type="InterPro" id="IPR012337">
    <property type="entry name" value="RNaseH-like_sf"/>
</dbReference>
<dbReference type="AlphaFoldDB" id="A0A1I1BDJ8"/>
<dbReference type="Proteomes" id="UP000198619">
    <property type="component" value="Unassembled WGS sequence"/>
</dbReference>
<gene>
    <name evidence="2" type="ORF">SAMN04488528_10941</name>
</gene>
<dbReference type="GO" id="GO:0006313">
    <property type="term" value="P:DNA transposition"/>
    <property type="evidence" value="ECO:0007669"/>
    <property type="project" value="InterPro"/>
</dbReference>
<sequence length="85" mass="10275">MPEKILSTEEIYDIYTLRWQVERMFKIWKSNFNIDNVKPVKLEGFKYFLYGKLISLIFSSIIVFTSKDIIYEEDSKEISELKAFY</sequence>
<evidence type="ECO:0000313" key="3">
    <source>
        <dbReference type="Proteomes" id="UP000198619"/>
    </source>
</evidence>
<evidence type="ECO:0000259" key="1">
    <source>
        <dbReference type="Pfam" id="PF01609"/>
    </source>
</evidence>
<dbReference type="SUPFAM" id="SSF53098">
    <property type="entry name" value="Ribonuclease H-like"/>
    <property type="match status" value="1"/>
</dbReference>
<feature type="domain" description="Transposase IS4-like" evidence="1">
    <location>
        <begin position="2"/>
        <end position="57"/>
    </location>
</feature>
<dbReference type="Gene3D" id="3.90.350.10">
    <property type="entry name" value="Transposase Inhibitor Protein From Tn5, Chain A, domain 1"/>
    <property type="match status" value="1"/>
</dbReference>
<accession>A0A1I1BDJ8</accession>
<dbReference type="GO" id="GO:0003677">
    <property type="term" value="F:DNA binding"/>
    <property type="evidence" value="ECO:0007669"/>
    <property type="project" value="InterPro"/>
</dbReference>
<organism evidence="2 3">
    <name type="scientific">Clostridium frigidicarnis</name>
    <dbReference type="NCBI Taxonomy" id="84698"/>
    <lineage>
        <taxon>Bacteria</taxon>
        <taxon>Bacillati</taxon>
        <taxon>Bacillota</taxon>
        <taxon>Clostridia</taxon>
        <taxon>Eubacteriales</taxon>
        <taxon>Clostridiaceae</taxon>
        <taxon>Clostridium</taxon>
    </lineage>
</organism>
<proteinExistence type="predicted"/>
<keyword evidence="3" id="KW-1185">Reference proteome</keyword>
<name>A0A1I1BDJ8_9CLOT</name>
<dbReference type="InterPro" id="IPR002559">
    <property type="entry name" value="Transposase_11"/>
</dbReference>
<dbReference type="EMBL" id="FOKI01000094">
    <property type="protein sequence ID" value="SFB47706.1"/>
    <property type="molecule type" value="Genomic_DNA"/>
</dbReference>
<dbReference type="Pfam" id="PF01609">
    <property type="entry name" value="DDE_Tnp_1"/>
    <property type="match status" value="1"/>
</dbReference>
<dbReference type="GO" id="GO:0004803">
    <property type="term" value="F:transposase activity"/>
    <property type="evidence" value="ECO:0007669"/>
    <property type="project" value="InterPro"/>
</dbReference>
<reference evidence="2 3" key="1">
    <citation type="submission" date="2016-10" db="EMBL/GenBank/DDBJ databases">
        <authorList>
            <person name="de Groot N.N."/>
        </authorList>
    </citation>
    <scope>NUCLEOTIDE SEQUENCE [LARGE SCALE GENOMIC DNA]</scope>
    <source>
        <strain evidence="2 3">DSM 12271</strain>
    </source>
</reference>
<evidence type="ECO:0000313" key="2">
    <source>
        <dbReference type="EMBL" id="SFB47706.1"/>
    </source>
</evidence>
<protein>
    <submittedName>
        <fullName evidence="2">Transposase DDE domain-containing protein</fullName>
    </submittedName>
</protein>